<dbReference type="Proteomes" id="UP001166304">
    <property type="component" value="Unassembled WGS sequence"/>
</dbReference>
<dbReference type="AlphaFoldDB" id="A0AA41G3C4"/>
<sequence>MPNLRRDAAFAGLSGVCLLASLFLTGEAAALGSFPAAAAGVGAALALEAMFVADTPVRTLWERRGVRLASAAALVAGALGLATVGGPLVVAAACWGLATYFVLLVLVLGGYWGDAGSEP</sequence>
<reference evidence="2" key="1">
    <citation type="submission" date="2021-06" db="EMBL/GenBank/DDBJ databases">
        <title>New haloarchaea isolates fom saline soil.</title>
        <authorList>
            <person name="Duran-Viseras A."/>
            <person name="Sanchez-Porro C.S."/>
            <person name="Ventosa A."/>
        </authorList>
    </citation>
    <scope>NUCLEOTIDE SEQUENCE</scope>
    <source>
        <strain evidence="2">JCM 18369</strain>
    </source>
</reference>
<proteinExistence type="predicted"/>
<dbReference type="RefSeq" id="WP_162414618.1">
    <property type="nucleotide sequence ID" value="NZ_JAHQXE010000006.1"/>
</dbReference>
<dbReference type="EMBL" id="JAHQXE010000006">
    <property type="protein sequence ID" value="MBV0903568.1"/>
    <property type="molecule type" value="Genomic_DNA"/>
</dbReference>
<evidence type="ECO:0000256" key="1">
    <source>
        <dbReference type="SAM" id="Phobius"/>
    </source>
</evidence>
<keyword evidence="1" id="KW-0472">Membrane</keyword>
<protein>
    <submittedName>
        <fullName evidence="2">Uncharacterized protein</fullName>
    </submittedName>
</protein>
<evidence type="ECO:0000313" key="3">
    <source>
        <dbReference type="Proteomes" id="UP001166304"/>
    </source>
</evidence>
<gene>
    <name evidence="2" type="ORF">KTS37_17430</name>
</gene>
<keyword evidence="1" id="KW-0812">Transmembrane</keyword>
<evidence type="ECO:0000313" key="2">
    <source>
        <dbReference type="EMBL" id="MBV0903568.1"/>
    </source>
</evidence>
<organism evidence="2 3">
    <name type="scientific">Haloarcula salina</name>
    <dbReference type="NCBI Taxonomy" id="1429914"/>
    <lineage>
        <taxon>Archaea</taxon>
        <taxon>Methanobacteriati</taxon>
        <taxon>Methanobacteriota</taxon>
        <taxon>Stenosarchaea group</taxon>
        <taxon>Halobacteria</taxon>
        <taxon>Halobacteriales</taxon>
        <taxon>Haloarculaceae</taxon>
        <taxon>Haloarcula</taxon>
    </lineage>
</organism>
<accession>A0AA41G3C4</accession>
<feature type="transmembrane region" description="Helical" evidence="1">
    <location>
        <begin position="90"/>
        <end position="113"/>
    </location>
</feature>
<name>A0AA41G3C4_9EURY</name>
<feature type="transmembrane region" description="Helical" evidence="1">
    <location>
        <begin position="65"/>
        <end position="84"/>
    </location>
</feature>
<keyword evidence="1" id="KW-1133">Transmembrane helix</keyword>
<feature type="transmembrane region" description="Helical" evidence="1">
    <location>
        <begin position="34"/>
        <end position="53"/>
    </location>
</feature>
<comment type="caution">
    <text evidence="2">The sequence shown here is derived from an EMBL/GenBank/DDBJ whole genome shotgun (WGS) entry which is preliminary data.</text>
</comment>
<keyword evidence="3" id="KW-1185">Reference proteome</keyword>